<evidence type="ECO:0000259" key="4">
    <source>
        <dbReference type="Pfam" id="PF12012"/>
    </source>
</evidence>
<dbReference type="Proteomes" id="UP000007879">
    <property type="component" value="Unassembled WGS sequence"/>
</dbReference>
<evidence type="ECO:0000256" key="2">
    <source>
        <dbReference type="ARBA" id="ARBA00022553"/>
    </source>
</evidence>
<keyword evidence="6" id="KW-1185">Reference proteome</keyword>
<dbReference type="AlphaFoldDB" id="A0AAN0IP83"/>
<dbReference type="Pfam" id="PF12012">
    <property type="entry name" value="DUF3504"/>
    <property type="match status" value="1"/>
</dbReference>
<keyword evidence="3" id="KW-0832">Ubl conjugation</keyword>
<keyword evidence="2" id="KW-0597">Phosphoprotein</keyword>
<accession>A0AAN0IP83</accession>
<sequence>MRDKDFLLINLLPPNLNNCTSISPSCFGPLVTDADILEKIEGHIPPSKGKATSWAVKVLNDWRHSRMGAIKPTEFYVVTKSLLNYWLSRFVVAARNTQGKPFTGVSLMVCVLESNDTAFDCVLKELHKEGIGTIKKQAAIISTDLEERMWNDMLLGDSNPHLLLNMTVHCLGLNLALRSGREHRLLCPDTIQLQEPKMLDGSFCTVKAGLKTMLEGSRNVR</sequence>
<dbReference type="GeneID" id="105313995"/>
<proteinExistence type="predicted"/>
<evidence type="ECO:0000256" key="1">
    <source>
        <dbReference type="ARBA" id="ARBA00022499"/>
    </source>
</evidence>
<reference evidence="6" key="1">
    <citation type="journal article" date="2010" name="Nature">
        <title>The Amphimedon queenslandica genome and the evolution of animal complexity.</title>
        <authorList>
            <person name="Srivastava M."/>
            <person name="Simakov O."/>
            <person name="Chapman J."/>
            <person name="Fahey B."/>
            <person name="Gauthier M.E."/>
            <person name="Mitros T."/>
            <person name="Richards G.S."/>
            <person name="Conaco C."/>
            <person name="Dacre M."/>
            <person name="Hellsten U."/>
            <person name="Larroux C."/>
            <person name="Putnam N.H."/>
            <person name="Stanke M."/>
            <person name="Adamska M."/>
            <person name="Darling A."/>
            <person name="Degnan S.M."/>
            <person name="Oakley T.H."/>
            <person name="Plachetzki D.C."/>
            <person name="Zhai Y."/>
            <person name="Adamski M."/>
            <person name="Calcino A."/>
            <person name="Cummins S.F."/>
            <person name="Goodstein D.M."/>
            <person name="Harris C."/>
            <person name="Jackson D.J."/>
            <person name="Leys S.P."/>
            <person name="Shu S."/>
            <person name="Woodcroft B.J."/>
            <person name="Vervoort M."/>
            <person name="Kosik K.S."/>
            <person name="Manning G."/>
            <person name="Degnan B.M."/>
            <person name="Rokhsar D.S."/>
        </authorList>
    </citation>
    <scope>NUCLEOTIDE SEQUENCE [LARGE SCALE GENOMIC DNA]</scope>
</reference>
<organism evidence="5 6">
    <name type="scientific">Amphimedon queenslandica</name>
    <name type="common">Sponge</name>
    <dbReference type="NCBI Taxonomy" id="400682"/>
    <lineage>
        <taxon>Eukaryota</taxon>
        <taxon>Metazoa</taxon>
        <taxon>Porifera</taxon>
        <taxon>Demospongiae</taxon>
        <taxon>Heteroscleromorpha</taxon>
        <taxon>Haplosclerida</taxon>
        <taxon>Niphatidae</taxon>
        <taxon>Amphimedon</taxon>
    </lineage>
</organism>
<feature type="domain" description="ZMYM2-like/QRICH1 C-terminal" evidence="4">
    <location>
        <begin position="141"/>
        <end position="198"/>
    </location>
</feature>
<dbReference type="InterPro" id="IPR052787">
    <property type="entry name" value="MAVS"/>
</dbReference>
<dbReference type="KEGG" id="aqu:105313995"/>
<evidence type="ECO:0000313" key="5">
    <source>
        <dbReference type="EnsemblMetazoa" id="XP_011406166.1"/>
    </source>
</evidence>
<protein>
    <recommendedName>
        <fullName evidence="4">ZMYM2-like/QRICH1 C-terminal domain-containing protein</fullName>
    </recommendedName>
</protein>
<dbReference type="PANTHER" id="PTHR21446">
    <property type="entry name" value="DUF3504 DOMAIN-CONTAINING PROTEIN"/>
    <property type="match status" value="1"/>
</dbReference>
<dbReference type="RefSeq" id="XP_011406166.1">
    <property type="nucleotide sequence ID" value="XM_011407864.1"/>
</dbReference>
<name>A0AAN0IP83_AMPQE</name>
<keyword evidence="1" id="KW-1017">Isopeptide bond</keyword>
<dbReference type="PANTHER" id="PTHR21446:SF13">
    <property type="entry name" value="DUF3504 DOMAIN-CONTAINING PROTEIN"/>
    <property type="match status" value="1"/>
</dbReference>
<reference evidence="5" key="2">
    <citation type="submission" date="2024-06" db="UniProtKB">
        <authorList>
            <consortium name="EnsemblMetazoa"/>
        </authorList>
    </citation>
    <scope>IDENTIFICATION</scope>
</reference>
<dbReference type="EnsemblMetazoa" id="XM_011407864.1">
    <property type="protein sequence ID" value="XP_011406166.1"/>
    <property type="gene ID" value="LOC105313995"/>
</dbReference>
<evidence type="ECO:0000256" key="3">
    <source>
        <dbReference type="ARBA" id="ARBA00022843"/>
    </source>
</evidence>
<evidence type="ECO:0000313" key="6">
    <source>
        <dbReference type="Proteomes" id="UP000007879"/>
    </source>
</evidence>
<dbReference type="InterPro" id="IPR021893">
    <property type="entry name" value="ZMYM2-like_C"/>
</dbReference>